<dbReference type="InterPro" id="IPR029063">
    <property type="entry name" value="SAM-dependent_MTases_sf"/>
</dbReference>
<keyword evidence="2" id="KW-0808">Transferase</keyword>
<comment type="caution">
    <text evidence="2">The sequence shown here is derived from an EMBL/GenBank/DDBJ whole genome shotgun (WGS) entry which is preliminary data.</text>
</comment>
<evidence type="ECO:0000256" key="1">
    <source>
        <dbReference type="SAM" id="Phobius"/>
    </source>
</evidence>
<keyword evidence="1" id="KW-0812">Transmembrane</keyword>
<evidence type="ECO:0000313" key="2">
    <source>
        <dbReference type="EMBL" id="MDJ1486177.1"/>
    </source>
</evidence>
<protein>
    <submittedName>
        <fullName evidence="2">Methyltransferase</fullName>
    </submittedName>
</protein>
<proteinExistence type="predicted"/>
<name>A0AAE3QVE7_9BACT</name>
<organism evidence="2 3">
    <name type="scientific">Xanthocytophaga flava</name>
    <dbReference type="NCBI Taxonomy" id="3048013"/>
    <lineage>
        <taxon>Bacteria</taxon>
        <taxon>Pseudomonadati</taxon>
        <taxon>Bacteroidota</taxon>
        <taxon>Cytophagia</taxon>
        <taxon>Cytophagales</taxon>
        <taxon>Rhodocytophagaceae</taxon>
        <taxon>Xanthocytophaga</taxon>
    </lineage>
</organism>
<dbReference type="RefSeq" id="WP_313989572.1">
    <property type="nucleotide sequence ID" value="NZ_JASJOS010000030.1"/>
</dbReference>
<dbReference type="EMBL" id="JASJOS010000030">
    <property type="protein sequence ID" value="MDJ1486177.1"/>
    <property type="molecule type" value="Genomic_DNA"/>
</dbReference>
<dbReference type="GO" id="GO:0032259">
    <property type="term" value="P:methylation"/>
    <property type="evidence" value="ECO:0007669"/>
    <property type="project" value="UniProtKB-KW"/>
</dbReference>
<dbReference type="Gene3D" id="3.40.50.150">
    <property type="entry name" value="Vaccinia Virus protein VP39"/>
    <property type="match status" value="1"/>
</dbReference>
<reference evidence="2" key="1">
    <citation type="submission" date="2023-05" db="EMBL/GenBank/DDBJ databases">
        <authorList>
            <person name="Zhang X."/>
        </authorList>
    </citation>
    <scope>NUCLEOTIDE SEQUENCE</scope>
    <source>
        <strain evidence="2">YF14B1</strain>
    </source>
</reference>
<gene>
    <name evidence="2" type="ORF">QNI16_37185</name>
</gene>
<feature type="transmembrane region" description="Helical" evidence="1">
    <location>
        <begin position="46"/>
        <end position="73"/>
    </location>
</feature>
<dbReference type="SUPFAM" id="SSF53335">
    <property type="entry name" value="S-adenosyl-L-methionine-dependent methyltransferases"/>
    <property type="match status" value="1"/>
</dbReference>
<sequence>METFYQRKRWEGVLNIIRFNWHFYVLVFGIVLVICILIYLDVFTGLIQPIAGIGTGIALFYLIGSLVVSHFIYDRSDLYKLTWLNRLQLSGIGTCVNIHSGFDETSLLLQRFFPGADWKILDFYDPAKNTEISIKRARKYKPVVAGTKTVQTTNWNLSSGSVTIIFGFLAIHEIRTPEEKVLFFQEAYRVLEKEGHFILIEHLRDRNNFLAYGPGFFHFFSARAWKEAFNETEFLLIDQFHINPFISVFVLKK</sequence>
<dbReference type="GO" id="GO:0008168">
    <property type="term" value="F:methyltransferase activity"/>
    <property type="evidence" value="ECO:0007669"/>
    <property type="project" value="UniProtKB-KW"/>
</dbReference>
<feature type="transmembrane region" description="Helical" evidence="1">
    <location>
        <begin position="21"/>
        <end position="40"/>
    </location>
</feature>
<keyword evidence="1" id="KW-1133">Transmembrane helix</keyword>
<keyword evidence="1" id="KW-0472">Membrane</keyword>
<dbReference type="AlphaFoldDB" id="A0AAE3QVE7"/>
<accession>A0AAE3QVE7</accession>
<keyword evidence="2" id="KW-0489">Methyltransferase</keyword>
<dbReference type="Proteomes" id="UP001241110">
    <property type="component" value="Unassembled WGS sequence"/>
</dbReference>
<evidence type="ECO:0000313" key="3">
    <source>
        <dbReference type="Proteomes" id="UP001241110"/>
    </source>
</evidence>